<dbReference type="Proteomes" id="UP001419910">
    <property type="component" value="Unassembled WGS sequence"/>
</dbReference>
<dbReference type="InterPro" id="IPR001509">
    <property type="entry name" value="Epimerase_deHydtase"/>
</dbReference>
<dbReference type="CDD" id="cd08946">
    <property type="entry name" value="SDR_e"/>
    <property type="match status" value="1"/>
</dbReference>
<feature type="domain" description="NAD-dependent epimerase/dehydratase" evidence="1">
    <location>
        <begin position="3"/>
        <end position="213"/>
    </location>
</feature>
<evidence type="ECO:0000313" key="2">
    <source>
        <dbReference type="EMBL" id="MEN2790475.1"/>
    </source>
</evidence>
<dbReference type="Gene3D" id="3.40.50.720">
    <property type="entry name" value="NAD(P)-binding Rossmann-like Domain"/>
    <property type="match status" value="1"/>
</dbReference>
<name>A0ABU9Y3T9_9SPHN</name>
<evidence type="ECO:0000313" key="3">
    <source>
        <dbReference type="Proteomes" id="UP001419910"/>
    </source>
</evidence>
<organism evidence="2 3">
    <name type="scientific">Sphingomonas oligophenolica</name>
    <dbReference type="NCBI Taxonomy" id="301154"/>
    <lineage>
        <taxon>Bacteria</taxon>
        <taxon>Pseudomonadati</taxon>
        <taxon>Pseudomonadota</taxon>
        <taxon>Alphaproteobacteria</taxon>
        <taxon>Sphingomonadales</taxon>
        <taxon>Sphingomonadaceae</taxon>
        <taxon>Sphingomonas</taxon>
    </lineage>
</organism>
<dbReference type="EMBL" id="JBDIME010000009">
    <property type="protein sequence ID" value="MEN2790475.1"/>
    <property type="molecule type" value="Genomic_DNA"/>
</dbReference>
<dbReference type="RefSeq" id="WP_343889309.1">
    <property type="nucleotide sequence ID" value="NZ_BAAAEH010000020.1"/>
</dbReference>
<gene>
    <name evidence="2" type="ORF">ABC974_12620</name>
</gene>
<dbReference type="PANTHER" id="PTHR43245:SF54">
    <property type="entry name" value="BLL0593 PROTEIN"/>
    <property type="match status" value="1"/>
</dbReference>
<sequence>MRILLTGSSGWLGRFLAPRLRAAGHRVTGLDVAPGAHTDMIGTVADRALIDLVFAERGIEAVIHGGALHKPDIVRYPNQAFVDVNLSGTLNLLEAAVAAGASRFVFTSTTSLMISTAIREGRGDAAVWIDETLASLEPRNIYGVTKLAAEQVCRLIHAEHGLPIMILRTSRFFPEDDDTHLILSGENMKANELLHRRLTVEDAAEAHLVALERAPEIGFGTFIISAPTPFVPGDVAALKIDAPGVIARYFPDAAALYARRGWHLPQSIDRVYDAGLAERVLGFRCKTDFTALLAAMRDGAELPVAHVADYISPKERSASVAN</sequence>
<dbReference type="InterPro" id="IPR050177">
    <property type="entry name" value="Lipid_A_modif_metabolic_enz"/>
</dbReference>
<dbReference type="SUPFAM" id="SSF51735">
    <property type="entry name" value="NAD(P)-binding Rossmann-fold domains"/>
    <property type="match status" value="1"/>
</dbReference>
<comment type="caution">
    <text evidence="2">The sequence shown here is derived from an EMBL/GenBank/DDBJ whole genome shotgun (WGS) entry which is preliminary data.</text>
</comment>
<dbReference type="InterPro" id="IPR036291">
    <property type="entry name" value="NAD(P)-bd_dom_sf"/>
</dbReference>
<dbReference type="Pfam" id="PF01370">
    <property type="entry name" value="Epimerase"/>
    <property type="match status" value="1"/>
</dbReference>
<dbReference type="PANTHER" id="PTHR43245">
    <property type="entry name" value="BIFUNCTIONAL POLYMYXIN RESISTANCE PROTEIN ARNA"/>
    <property type="match status" value="1"/>
</dbReference>
<protein>
    <submittedName>
        <fullName evidence="2">NAD(P)-dependent oxidoreductase</fullName>
    </submittedName>
</protein>
<proteinExistence type="predicted"/>
<keyword evidence="3" id="KW-1185">Reference proteome</keyword>
<reference evidence="2 3" key="1">
    <citation type="submission" date="2024-05" db="EMBL/GenBank/DDBJ databases">
        <authorList>
            <person name="Liu Q."/>
            <person name="Xin Y.-H."/>
        </authorList>
    </citation>
    <scope>NUCLEOTIDE SEQUENCE [LARGE SCALE GENOMIC DNA]</scope>
    <source>
        <strain evidence="2 3">CGMCC 1.10181</strain>
    </source>
</reference>
<accession>A0ABU9Y3T9</accession>
<evidence type="ECO:0000259" key="1">
    <source>
        <dbReference type="Pfam" id="PF01370"/>
    </source>
</evidence>